<gene>
    <name evidence="4" type="ORF">BJ978_000569</name>
</gene>
<dbReference type="InterPro" id="IPR008462">
    <property type="entry name" value="CsbD"/>
</dbReference>
<dbReference type="Gene3D" id="1.10.1470.10">
    <property type="entry name" value="YjbJ"/>
    <property type="match status" value="1"/>
</dbReference>
<keyword evidence="5" id="KW-1185">Reference proteome</keyword>
<reference evidence="4" key="1">
    <citation type="submission" date="2022-06" db="EMBL/GenBank/DDBJ databases">
        <title>Sequencing the genomes of 1000 actinobacteria strains.</title>
        <authorList>
            <person name="Klenk H.-P."/>
        </authorList>
    </citation>
    <scope>NUCLEOTIDE SEQUENCE</scope>
    <source>
        <strain evidence="4">DSM 22016</strain>
    </source>
</reference>
<dbReference type="RefSeq" id="WP_156999745.1">
    <property type="nucleotide sequence ID" value="NZ_BAAANU010000025.1"/>
</dbReference>
<proteinExistence type="inferred from homology"/>
<comment type="similarity">
    <text evidence="1">Belongs to the UPF0337 (CsbD) family.</text>
</comment>
<dbReference type="Proteomes" id="UP001139722">
    <property type="component" value="Unassembled WGS sequence"/>
</dbReference>
<dbReference type="InterPro" id="IPR036629">
    <property type="entry name" value="YjbJ_sf"/>
</dbReference>
<name>A0A9X2KA20_9MICO</name>
<dbReference type="OrthoDB" id="2143260at2"/>
<dbReference type="Pfam" id="PF05532">
    <property type="entry name" value="CsbD"/>
    <property type="match status" value="1"/>
</dbReference>
<dbReference type="AlphaFoldDB" id="A0A9X2KA20"/>
<feature type="region of interest" description="Disordered" evidence="2">
    <location>
        <begin position="1"/>
        <end position="57"/>
    </location>
</feature>
<dbReference type="EMBL" id="JAMZDY010000001">
    <property type="protein sequence ID" value="MCP2369893.1"/>
    <property type="molecule type" value="Genomic_DNA"/>
</dbReference>
<protein>
    <submittedName>
        <fullName evidence="4">Uncharacterized protein YjbJ (UPF0337 family)</fullName>
    </submittedName>
</protein>
<sequence>MGIDDRVENTAEDLKGKAKEAHGKMTGDDEKVAEGKADQAKADLKNAAEDVKDAFKH</sequence>
<evidence type="ECO:0000313" key="4">
    <source>
        <dbReference type="EMBL" id="MCP2369893.1"/>
    </source>
</evidence>
<dbReference type="SUPFAM" id="SSF69047">
    <property type="entry name" value="Hypothetical protein YjbJ"/>
    <property type="match status" value="1"/>
</dbReference>
<evidence type="ECO:0000256" key="2">
    <source>
        <dbReference type="SAM" id="MobiDB-lite"/>
    </source>
</evidence>
<comment type="caution">
    <text evidence="4">The sequence shown here is derived from an EMBL/GenBank/DDBJ whole genome shotgun (WGS) entry which is preliminary data.</text>
</comment>
<evidence type="ECO:0000259" key="3">
    <source>
        <dbReference type="Pfam" id="PF05532"/>
    </source>
</evidence>
<accession>A0A9X2KA20</accession>
<organism evidence="4 5">
    <name type="scientific">Agromyces terreus</name>
    <dbReference type="NCBI Taxonomy" id="424795"/>
    <lineage>
        <taxon>Bacteria</taxon>
        <taxon>Bacillati</taxon>
        <taxon>Actinomycetota</taxon>
        <taxon>Actinomycetes</taxon>
        <taxon>Micrococcales</taxon>
        <taxon>Microbacteriaceae</taxon>
        <taxon>Agromyces</taxon>
    </lineage>
</organism>
<feature type="domain" description="CsbD-like" evidence="3">
    <location>
        <begin position="5"/>
        <end position="57"/>
    </location>
</feature>
<evidence type="ECO:0000313" key="5">
    <source>
        <dbReference type="Proteomes" id="UP001139722"/>
    </source>
</evidence>
<evidence type="ECO:0000256" key="1">
    <source>
        <dbReference type="ARBA" id="ARBA00009129"/>
    </source>
</evidence>